<dbReference type="NCBIfam" id="TIGR00214">
    <property type="entry name" value="lipB"/>
    <property type="match status" value="1"/>
</dbReference>
<comment type="function">
    <text evidence="4 5 6">Catalyzes the transfer of endogenously produced octanoic acid from octanoyl-acyl-carrier-protein onto the lipoyl domains of lipoate-dependent enzymes. Lipoyl-ACP can also act as a substrate although octanoyl-ACP is likely to be the physiological substrate.</text>
</comment>
<gene>
    <name evidence="5 8" type="primary">lipB</name>
    <name evidence="8" type="ORF">OKA05_04140</name>
</gene>
<comment type="subcellular location">
    <subcellularLocation>
        <location evidence="5">Cytoplasm</location>
    </subcellularLocation>
</comment>
<dbReference type="Proteomes" id="UP001320876">
    <property type="component" value="Unassembled WGS sequence"/>
</dbReference>
<evidence type="ECO:0000256" key="5">
    <source>
        <dbReference type="HAMAP-Rule" id="MF_00013"/>
    </source>
</evidence>
<feature type="active site" description="Acyl-thioester intermediate" evidence="5">
    <location>
        <position position="169"/>
    </location>
</feature>
<keyword evidence="3 5" id="KW-0012">Acyltransferase</keyword>
<dbReference type="PANTHER" id="PTHR10993">
    <property type="entry name" value="OCTANOYLTRANSFERASE"/>
    <property type="match status" value="1"/>
</dbReference>
<dbReference type="Pfam" id="PF21948">
    <property type="entry name" value="LplA-B_cat"/>
    <property type="match status" value="1"/>
</dbReference>
<dbReference type="InterPro" id="IPR045864">
    <property type="entry name" value="aa-tRNA-synth_II/BPL/LPL"/>
</dbReference>
<evidence type="ECO:0000313" key="9">
    <source>
        <dbReference type="Proteomes" id="UP001320876"/>
    </source>
</evidence>
<feature type="binding site" evidence="5">
    <location>
        <begin position="137"/>
        <end position="139"/>
    </location>
    <ligand>
        <name>substrate</name>
    </ligand>
</feature>
<keyword evidence="2 5" id="KW-0808">Transferase</keyword>
<proteinExistence type="inferred from homology"/>
<comment type="similarity">
    <text evidence="5 6">Belongs to the LipB family.</text>
</comment>
<dbReference type="GO" id="GO:0033819">
    <property type="term" value="F:lipoyl(octanoyl) transferase activity"/>
    <property type="evidence" value="ECO:0007669"/>
    <property type="project" value="UniProtKB-EC"/>
</dbReference>
<evidence type="ECO:0000256" key="6">
    <source>
        <dbReference type="PIRNR" id="PIRNR016262"/>
    </source>
</evidence>
<evidence type="ECO:0000313" key="8">
    <source>
        <dbReference type="EMBL" id="MCW1921729.1"/>
    </source>
</evidence>
<comment type="pathway">
    <text evidence="1 5 6">Protein modification; protein lipoylation via endogenous pathway; protein N(6)-(lipoyl)lysine from octanoyl-[acyl-carrier-protein]: step 1/2.</text>
</comment>
<keyword evidence="9" id="KW-1185">Reference proteome</keyword>
<comment type="caution">
    <text evidence="8">The sequence shown here is derived from an EMBL/GenBank/DDBJ whole genome shotgun (WGS) entry which is preliminary data.</text>
</comment>
<dbReference type="CDD" id="cd16444">
    <property type="entry name" value="LipB"/>
    <property type="match status" value="1"/>
</dbReference>
<dbReference type="NCBIfam" id="NF010925">
    <property type="entry name" value="PRK14345.1"/>
    <property type="match status" value="1"/>
</dbReference>
<sequence length="207" mass="22661">MRTIHLGSGIGYEDGLKRQDAAVDALLNGSGEETLFLLEHAPVYTIGRLRDQSSLRDPSTLPAPVFETNRGGQATYHGLGQLVGYPILDLRERNRDLHAHLRGIEEALILTCHDFGIPAGRREGLTGVWVENRKLASIGVGVRKWISMHGFAINITPESLLPFFAITPCGIDGVIMSSVAQEARKPVTVDEFAAAFVPQFEKLFARS</sequence>
<evidence type="ECO:0000256" key="2">
    <source>
        <dbReference type="ARBA" id="ARBA00022679"/>
    </source>
</evidence>
<dbReference type="InterPro" id="IPR020605">
    <property type="entry name" value="Octanoyltransferase_CS"/>
</dbReference>
<reference evidence="8 9" key="1">
    <citation type="submission" date="2022-10" db="EMBL/GenBank/DDBJ databases">
        <title>Luteolibacter arcticus strain CCTCC AB 2014275, whole genome shotgun sequencing project.</title>
        <authorList>
            <person name="Zhao G."/>
            <person name="Shen L."/>
        </authorList>
    </citation>
    <scope>NUCLEOTIDE SEQUENCE [LARGE SCALE GENOMIC DNA]</scope>
    <source>
        <strain evidence="8 9">CCTCC AB 2014275</strain>
    </source>
</reference>
<evidence type="ECO:0000259" key="7">
    <source>
        <dbReference type="PROSITE" id="PS51733"/>
    </source>
</evidence>
<comment type="miscellaneous">
    <text evidence="5">In the reaction, the free carboxyl group of octanoic acid is attached via an amide linkage to the epsilon-amino group of a specific lysine residue of lipoyl domains of lipoate-dependent enzymes.</text>
</comment>
<feature type="binding site" evidence="5">
    <location>
        <begin position="70"/>
        <end position="77"/>
    </location>
    <ligand>
        <name>substrate</name>
    </ligand>
</feature>
<dbReference type="PANTHER" id="PTHR10993:SF7">
    <property type="entry name" value="LIPOYLTRANSFERASE 2, MITOCHONDRIAL-RELATED"/>
    <property type="match status" value="1"/>
</dbReference>
<dbReference type="InterPro" id="IPR000544">
    <property type="entry name" value="Octanoyltransferase"/>
</dbReference>
<organism evidence="8 9">
    <name type="scientific">Luteolibacter arcticus</name>
    <dbReference type="NCBI Taxonomy" id="1581411"/>
    <lineage>
        <taxon>Bacteria</taxon>
        <taxon>Pseudomonadati</taxon>
        <taxon>Verrucomicrobiota</taxon>
        <taxon>Verrucomicrobiia</taxon>
        <taxon>Verrucomicrobiales</taxon>
        <taxon>Verrucomicrobiaceae</taxon>
        <taxon>Luteolibacter</taxon>
    </lineage>
</organism>
<dbReference type="PIRSF" id="PIRSF016262">
    <property type="entry name" value="LPLase"/>
    <property type="match status" value="1"/>
</dbReference>
<dbReference type="HAMAP" id="MF_00013">
    <property type="entry name" value="LipB"/>
    <property type="match status" value="1"/>
</dbReference>
<accession>A0ABT3GFB6</accession>
<dbReference type="PROSITE" id="PS01313">
    <property type="entry name" value="LIPB"/>
    <property type="match status" value="1"/>
</dbReference>
<name>A0ABT3GFB6_9BACT</name>
<dbReference type="PROSITE" id="PS51733">
    <property type="entry name" value="BPL_LPL_CATALYTIC"/>
    <property type="match status" value="1"/>
</dbReference>
<comment type="catalytic activity">
    <reaction evidence="5 6">
        <text>octanoyl-[ACP] + L-lysyl-[protein] = N(6)-octanoyl-L-lysyl-[protein] + holo-[ACP] + H(+)</text>
        <dbReference type="Rhea" id="RHEA:17665"/>
        <dbReference type="Rhea" id="RHEA-COMP:9636"/>
        <dbReference type="Rhea" id="RHEA-COMP:9685"/>
        <dbReference type="Rhea" id="RHEA-COMP:9752"/>
        <dbReference type="Rhea" id="RHEA-COMP:9928"/>
        <dbReference type="ChEBI" id="CHEBI:15378"/>
        <dbReference type="ChEBI" id="CHEBI:29969"/>
        <dbReference type="ChEBI" id="CHEBI:64479"/>
        <dbReference type="ChEBI" id="CHEBI:78463"/>
        <dbReference type="ChEBI" id="CHEBI:78809"/>
        <dbReference type="EC" id="2.3.1.181"/>
    </reaction>
</comment>
<dbReference type="EC" id="2.3.1.181" evidence="5 6"/>
<evidence type="ECO:0000256" key="4">
    <source>
        <dbReference type="ARBA" id="ARBA00024732"/>
    </source>
</evidence>
<feature type="domain" description="BPL/LPL catalytic" evidence="7">
    <location>
        <begin position="29"/>
        <end position="207"/>
    </location>
</feature>
<dbReference type="Gene3D" id="3.30.930.10">
    <property type="entry name" value="Bira Bifunctional Protein, Domain 2"/>
    <property type="match status" value="1"/>
</dbReference>
<evidence type="ECO:0000256" key="3">
    <source>
        <dbReference type="ARBA" id="ARBA00023315"/>
    </source>
</evidence>
<evidence type="ECO:0000256" key="1">
    <source>
        <dbReference type="ARBA" id="ARBA00004821"/>
    </source>
</evidence>
<dbReference type="SUPFAM" id="SSF55681">
    <property type="entry name" value="Class II aaRS and biotin synthetases"/>
    <property type="match status" value="1"/>
</dbReference>
<protein>
    <recommendedName>
        <fullName evidence="5 6">Octanoyltransferase</fullName>
        <ecNumber evidence="5 6">2.3.1.181</ecNumber>
    </recommendedName>
    <alternativeName>
        <fullName evidence="5">Lipoate-protein ligase B</fullName>
    </alternativeName>
    <alternativeName>
        <fullName evidence="5">Lipoyl/octanoyl transferase</fullName>
    </alternativeName>
    <alternativeName>
        <fullName evidence="5">Octanoyl-[acyl-carrier-protein]-protein N-octanoyltransferase</fullName>
    </alternativeName>
</protein>
<dbReference type="RefSeq" id="WP_264485838.1">
    <property type="nucleotide sequence ID" value="NZ_JAPDDT010000001.1"/>
</dbReference>
<feature type="binding site" evidence="5">
    <location>
        <begin position="150"/>
        <end position="152"/>
    </location>
    <ligand>
        <name>substrate</name>
    </ligand>
</feature>
<keyword evidence="5" id="KW-0963">Cytoplasm</keyword>
<dbReference type="EMBL" id="JAPDDT010000001">
    <property type="protein sequence ID" value="MCW1921729.1"/>
    <property type="molecule type" value="Genomic_DNA"/>
</dbReference>
<dbReference type="InterPro" id="IPR004143">
    <property type="entry name" value="BPL_LPL_catalytic"/>
</dbReference>
<feature type="site" description="Lowers pKa of active site Cys" evidence="5">
    <location>
        <position position="134"/>
    </location>
</feature>